<dbReference type="AlphaFoldDB" id="A0A6J7JQ63"/>
<proteinExistence type="predicted"/>
<gene>
    <name evidence="1" type="ORF">UFOPK3773_01072</name>
</gene>
<accession>A0A6J7JQ63</accession>
<dbReference type="EMBL" id="CAFBNF010000109">
    <property type="protein sequence ID" value="CAB4944961.1"/>
    <property type="molecule type" value="Genomic_DNA"/>
</dbReference>
<organism evidence="1">
    <name type="scientific">freshwater metagenome</name>
    <dbReference type="NCBI Taxonomy" id="449393"/>
    <lineage>
        <taxon>unclassified sequences</taxon>
        <taxon>metagenomes</taxon>
        <taxon>ecological metagenomes</taxon>
    </lineage>
</organism>
<protein>
    <submittedName>
        <fullName evidence="1">Unannotated protein</fullName>
    </submittedName>
</protein>
<evidence type="ECO:0000313" key="1">
    <source>
        <dbReference type="EMBL" id="CAB4944961.1"/>
    </source>
</evidence>
<reference evidence="1" key="1">
    <citation type="submission" date="2020-05" db="EMBL/GenBank/DDBJ databases">
        <authorList>
            <person name="Chiriac C."/>
            <person name="Salcher M."/>
            <person name="Ghai R."/>
            <person name="Kavagutti S V."/>
        </authorList>
    </citation>
    <scope>NUCLEOTIDE SEQUENCE</scope>
</reference>
<name>A0A6J7JQ63_9ZZZZ</name>
<sequence>MVGDEQARAECDGLVADLLGGVDGEQDAAHRSRRFAADEPDRVPLGCESLGEEPFEYAHDVGHRRNVVRGCGNGHALRLRDETTGPCSARQALGTTEHMAPHC</sequence>